<keyword evidence="4" id="KW-1185">Reference proteome</keyword>
<dbReference type="Proteomes" id="UP000316639">
    <property type="component" value="Unassembled WGS sequence"/>
</dbReference>
<dbReference type="EMBL" id="VOBR01000043">
    <property type="protein sequence ID" value="TWP45223.1"/>
    <property type="molecule type" value="Genomic_DNA"/>
</dbReference>
<evidence type="ECO:0000256" key="2">
    <source>
        <dbReference type="SAM" id="SignalP"/>
    </source>
</evidence>
<feature type="compositionally biased region" description="Low complexity" evidence="1">
    <location>
        <begin position="26"/>
        <end position="40"/>
    </location>
</feature>
<feature type="region of interest" description="Disordered" evidence="1">
    <location>
        <begin position="21"/>
        <end position="69"/>
    </location>
</feature>
<evidence type="ECO:0008006" key="5">
    <source>
        <dbReference type="Google" id="ProtNLM"/>
    </source>
</evidence>
<evidence type="ECO:0000256" key="1">
    <source>
        <dbReference type="SAM" id="MobiDB-lite"/>
    </source>
</evidence>
<dbReference type="AlphaFoldDB" id="A0A563EGR5"/>
<evidence type="ECO:0000313" key="3">
    <source>
        <dbReference type="EMBL" id="TWP45223.1"/>
    </source>
</evidence>
<reference evidence="3 4" key="1">
    <citation type="submission" date="2019-07" db="EMBL/GenBank/DDBJ databases">
        <title>Lentzea xizangensis sp. nov., isolated from Qinghai-Tibetan Plateau Soils.</title>
        <authorList>
            <person name="Huang J."/>
        </authorList>
    </citation>
    <scope>NUCLEOTIDE SEQUENCE [LARGE SCALE GENOMIC DNA]</scope>
    <source>
        <strain evidence="3 4">FXJ1.1311</strain>
    </source>
</reference>
<organism evidence="3 4">
    <name type="scientific">Lentzea tibetensis</name>
    <dbReference type="NCBI Taxonomy" id="2591470"/>
    <lineage>
        <taxon>Bacteria</taxon>
        <taxon>Bacillati</taxon>
        <taxon>Actinomycetota</taxon>
        <taxon>Actinomycetes</taxon>
        <taxon>Pseudonocardiales</taxon>
        <taxon>Pseudonocardiaceae</taxon>
        <taxon>Lentzea</taxon>
    </lineage>
</organism>
<evidence type="ECO:0000313" key="4">
    <source>
        <dbReference type="Proteomes" id="UP000316639"/>
    </source>
</evidence>
<proteinExistence type="predicted"/>
<feature type="signal peptide" evidence="2">
    <location>
        <begin position="1"/>
        <end position="20"/>
    </location>
</feature>
<accession>A0A563EGR5</accession>
<feature type="chain" id="PRO_5039320103" description="Lipoprotein" evidence="2">
    <location>
        <begin position="21"/>
        <end position="175"/>
    </location>
</feature>
<gene>
    <name evidence="3" type="ORF">FKR81_39815</name>
</gene>
<protein>
    <recommendedName>
        <fullName evidence="5">Lipoprotein</fullName>
    </recommendedName>
</protein>
<dbReference type="PROSITE" id="PS51257">
    <property type="entry name" value="PROKAR_LIPOPROTEIN"/>
    <property type="match status" value="1"/>
</dbReference>
<sequence length="175" mass="19198">MKRLIIAAVFVLTACGTAENSTPQVASLQTSGTTATGAAQPEQQRARIDDTPEQARARSKPYGDCMSANGMPDTKEEAAAMPAEEYKRLQPIAFAKCEHLYLLPPWEYDKSNPESLDFIHRVVECLRAAGAKAEERPAGPGEQQNSWAYVGDNSHIGTLEGMELTQRCEKESLRK</sequence>
<feature type="compositionally biased region" description="Basic and acidic residues" evidence="1">
    <location>
        <begin position="44"/>
        <end position="56"/>
    </location>
</feature>
<dbReference type="OrthoDB" id="3297121at2"/>
<comment type="caution">
    <text evidence="3">The sequence shown here is derived from an EMBL/GenBank/DDBJ whole genome shotgun (WGS) entry which is preliminary data.</text>
</comment>
<dbReference type="RefSeq" id="WP_146360217.1">
    <property type="nucleotide sequence ID" value="NZ_VOBR01000043.1"/>
</dbReference>
<keyword evidence="2" id="KW-0732">Signal</keyword>
<name>A0A563EGR5_9PSEU</name>